<dbReference type="PROSITE" id="PS50918">
    <property type="entry name" value="WWE"/>
    <property type="match status" value="1"/>
</dbReference>
<keyword evidence="4" id="KW-0328">Glycosyltransferase</keyword>
<dbReference type="SUPFAM" id="SSF117839">
    <property type="entry name" value="WWE domain"/>
    <property type="match status" value="1"/>
</dbReference>
<dbReference type="Pfam" id="PF00644">
    <property type="entry name" value="PARP"/>
    <property type="match status" value="1"/>
</dbReference>
<dbReference type="GO" id="GO:0003950">
    <property type="term" value="F:NAD+ poly-ADP-ribosyltransferase activity"/>
    <property type="evidence" value="ECO:0007669"/>
    <property type="project" value="UniProtKB-UniRule"/>
</dbReference>
<feature type="domain" description="PARP catalytic" evidence="7">
    <location>
        <begin position="97"/>
        <end position="294"/>
    </location>
</feature>
<comment type="subcellular location">
    <subcellularLocation>
        <location evidence="1">Nucleus</location>
    </subcellularLocation>
</comment>
<dbReference type="CDD" id="cd01439">
    <property type="entry name" value="TCCD_inducible_PARP_like"/>
    <property type="match status" value="1"/>
</dbReference>
<sequence>WRWYWKDVDGTWVEYGHMVRGTSSLTSRDIEDKFQDQQDADVIFSTGHHQYVLRLRDMCQENTRVGTRRDVRRRPKFVSEEEVKNPPKGASAWDESTPAHWSAMSEDDEFVKVDVAGNTKEYNDVRTLFEQNGMAGTAISGVKRVQNAFLWSAYNRKKAQLKKQNGGKDVEERRLFHGTQEAVVDAICQQNFDWRLSGSRVGQIYGQGTYFSASSQYSHNYAQQGSNGRRYMFVVRVLVGAYAKGDAGVRRPPPVNPGEPFGRMYDSCVNDTASPNIFVIFDNAQCYPEHIIEY</sequence>
<keyword evidence="2" id="KW-0539">Nucleus</keyword>
<comment type="similarity">
    <text evidence="3">Belongs to the ARTD/PARP family.</text>
</comment>
<proteinExistence type="inferred from homology"/>
<evidence type="ECO:0000256" key="1">
    <source>
        <dbReference type="ARBA" id="ARBA00004123"/>
    </source>
</evidence>
<feature type="region of interest" description="Disordered" evidence="5">
    <location>
        <begin position="76"/>
        <end position="96"/>
    </location>
</feature>
<dbReference type="EC" id="2.4.2.-" evidence="4"/>
<evidence type="ECO:0000256" key="2">
    <source>
        <dbReference type="ARBA" id="ARBA00023242"/>
    </source>
</evidence>
<name>C3ZC05_BRAFL</name>
<keyword evidence="4" id="KW-0520">NAD</keyword>
<dbReference type="PANTHER" id="PTHR45740:SF2">
    <property type="entry name" value="POLY [ADP-RIBOSE] POLYMERASE"/>
    <property type="match status" value="1"/>
</dbReference>
<organism>
    <name type="scientific">Branchiostoma floridae</name>
    <name type="common">Florida lancelet</name>
    <name type="synonym">Amphioxus</name>
    <dbReference type="NCBI Taxonomy" id="7739"/>
    <lineage>
        <taxon>Eukaryota</taxon>
        <taxon>Metazoa</taxon>
        <taxon>Chordata</taxon>
        <taxon>Cephalochordata</taxon>
        <taxon>Leptocardii</taxon>
        <taxon>Amphioxiformes</taxon>
        <taxon>Branchiostomatidae</taxon>
        <taxon>Branchiostoma</taxon>
    </lineage>
</organism>
<dbReference type="GO" id="GO:0005634">
    <property type="term" value="C:nucleus"/>
    <property type="evidence" value="ECO:0007669"/>
    <property type="project" value="UniProtKB-SubCell"/>
</dbReference>
<gene>
    <name evidence="8" type="ORF">BRAFLDRAFT_234817</name>
</gene>
<accession>C3ZC05</accession>
<feature type="non-terminal residue" evidence="8">
    <location>
        <position position="1"/>
    </location>
</feature>
<dbReference type="AlphaFoldDB" id="C3ZC05"/>
<dbReference type="InterPro" id="IPR051712">
    <property type="entry name" value="ARTD-AVP"/>
</dbReference>
<reference evidence="8" key="1">
    <citation type="journal article" date="2008" name="Nature">
        <title>The amphioxus genome and the evolution of the chordate karyotype.</title>
        <authorList>
            <consortium name="US DOE Joint Genome Institute (JGI-PGF)"/>
            <person name="Putnam N.H."/>
            <person name="Butts T."/>
            <person name="Ferrier D.E.K."/>
            <person name="Furlong R.F."/>
            <person name="Hellsten U."/>
            <person name="Kawashima T."/>
            <person name="Robinson-Rechavi M."/>
            <person name="Shoguchi E."/>
            <person name="Terry A."/>
            <person name="Yu J.-K."/>
            <person name="Benito-Gutierrez E.L."/>
            <person name="Dubchak I."/>
            <person name="Garcia-Fernandez J."/>
            <person name="Gibson-Brown J.J."/>
            <person name="Grigoriev I.V."/>
            <person name="Horton A.C."/>
            <person name="de Jong P.J."/>
            <person name="Jurka J."/>
            <person name="Kapitonov V.V."/>
            <person name="Kohara Y."/>
            <person name="Kuroki Y."/>
            <person name="Lindquist E."/>
            <person name="Lucas S."/>
            <person name="Osoegawa K."/>
            <person name="Pennacchio L.A."/>
            <person name="Salamov A.A."/>
            <person name="Satou Y."/>
            <person name="Sauka-Spengler T."/>
            <person name="Schmutz J."/>
            <person name="Shin-I T."/>
            <person name="Toyoda A."/>
            <person name="Bronner-Fraser M."/>
            <person name="Fujiyama A."/>
            <person name="Holland L.Z."/>
            <person name="Holland P.W.H."/>
            <person name="Satoh N."/>
            <person name="Rokhsar D.S."/>
        </authorList>
    </citation>
    <scope>NUCLEOTIDE SEQUENCE [LARGE SCALE GENOMIC DNA]</scope>
    <source>
        <strain evidence="8">S238N-H82</strain>
        <tissue evidence="8">Testes</tissue>
    </source>
</reference>
<dbReference type="InterPro" id="IPR012317">
    <property type="entry name" value="Poly(ADP-ribose)pol_cat_dom"/>
</dbReference>
<evidence type="ECO:0000259" key="6">
    <source>
        <dbReference type="PROSITE" id="PS50918"/>
    </source>
</evidence>
<dbReference type="InterPro" id="IPR004170">
    <property type="entry name" value="WWE_dom"/>
</dbReference>
<feature type="domain" description="WWE" evidence="6">
    <location>
        <begin position="1"/>
        <end position="73"/>
    </location>
</feature>
<evidence type="ECO:0000256" key="3">
    <source>
        <dbReference type="ARBA" id="ARBA00024347"/>
    </source>
</evidence>
<dbReference type="Pfam" id="PF02825">
    <property type="entry name" value="WWE"/>
    <property type="match status" value="1"/>
</dbReference>
<dbReference type="Gene3D" id="3.30.720.50">
    <property type="match status" value="1"/>
</dbReference>
<dbReference type="PROSITE" id="PS51059">
    <property type="entry name" value="PARP_CATALYTIC"/>
    <property type="match status" value="1"/>
</dbReference>
<dbReference type="EMBL" id="GG666604">
    <property type="protein sequence ID" value="EEN49946.1"/>
    <property type="molecule type" value="Genomic_DNA"/>
</dbReference>
<evidence type="ECO:0000313" key="8">
    <source>
        <dbReference type="EMBL" id="EEN49946.1"/>
    </source>
</evidence>
<keyword evidence="4" id="KW-0808">Transferase</keyword>
<dbReference type="InterPro" id="IPR037197">
    <property type="entry name" value="WWE_dom_sf"/>
</dbReference>
<dbReference type="PANTHER" id="PTHR45740">
    <property type="entry name" value="POLY [ADP-RIBOSE] POLYMERASE"/>
    <property type="match status" value="1"/>
</dbReference>
<protein>
    <recommendedName>
        <fullName evidence="4">Poly [ADP-ribose] polymerase</fullName>
        <shortName evidence="4">PARP</shortName>
        <ecNumber evidence="4">2.4.2.-</ecNumber>
    </recommendedName>
</protein>
<dbReference type="Gene3D" id="3.90.228.10">
    <property type="match status" value="1"/>
</dbReference>
<evidence type="ECO:0000256" key="5">
    <source>
        <dbReference type="SAM" id="MobiDB-lite"/>
    </source>
</evidence>
<evidence type="ECO:0000259" key="7">
    <source>
        <dbReference type="PROSITE" id="PS51059"/>
    </source>
</evidence>
<dbReference type="SUPFAM" id="SSF56399">
    <property type="entry name" value="ADP-ribosylation"/>
    <property type="match status" value="1"/>
</dbReference>
<dbReference type="eggNOG" id="ENOG502QSC4">
    <property type="taxonomic scope" value="Eukaryota"/>
</dbReference>
<evidence type="ECO:0000256" key="4">
    <source>
        <dbReference type="RuleBase" id="RU362114"/>
    </source>
</evidence>
<dbReference type="InParanoid" id="C3ZC05"/>